<evidence type="ECO:0000256" key="6">
    <source>
        <dbReference type="ARBA" id="ARBA00030350"/>
    </source>
</evidence>
<dbReference type="CDD" id="cd11299">
    <property type="entry name" value="O-FucT_plant"/>
    <property type="match status" value="1"/>
</dbReference>
<keyword evidence="4" id="KW-0294">Fucose metabolism</keyword>
<protein>
    <recommendedName>
        <fullName evidence="6">O-fucosyltransferase family protein</fullName>
    </recommendedName>
</protein>
<feature type="region of interest" description="Disordered" evidence="7">
    <location>
        <begin position="568"/>
        <end position="597"/>
    </location>
</feature>
<keyword evidence="2" id="KW-0328">Glycosyltransferase</keyword>
<evidence type="ECO:0000313" key="9">
    <source>
        <dbReference type="Proteomes" id="UP001179952"/>
    </source>
</evidence>
<gene>
    <name evidence="8" type="ORF">QJS04_geneDACA001358</name>
</gene>
<dbReference type="PIRSF" id="PIRSF009360">
    <property type="entry name" value="UCP009360"/>
    <property type="match status" value="1"/>
</dbReference>
<evidence type="ECO:0000256" key="3">
    <source>
        <dbReference type="ARBA" id="ARBA00022679"/>
    </source>
</evidence>
<reference evidence="8" key="1">
    <citation type="journal article" date="2023" name="Nat. Commun.">
        <title>Diploid and tetraploid genomes of Acorus and the evolution of monocots.</title>
        <authorList>
            <person name="Ma L."/>
            <person name="Liu K.W."/>
            <person name="Li Z."/>
            <person name="Hsiao Y.Y."/>
            <person name="Qi Y."/>
            <person name="Fu T."/>
            <person name="Tang G.D."/>
            <person name="Zhang D."/>
            <person name="Sun W.H."/>
            <person name="Liu D.K."/>
            <person name="Li Y."/>
            <person name="Chen G.Z."/>
            <person name="Liu X.D."/>
            <person name="Liao X.Y."/>
            <person name="Jiang Y.T."/>
            <person name="Yu X."/>
            <person name="Hao Y."/>
            <person name="Huang J."/>
            <person name="Zhao X.W."/>
            <person name="Ke S."/>
            <person name="Chen Y.Y."/>
            <person name="Wu W.L."/>
            <person name="Hsu J.L."/>
            <person name="Lin Y.F."/>
            <person name="Huang M.D."/>
            <person name="Li C.Y."/>
            <person name="Huang L."/>
            <person name="Wang Z.W."/>
            <person name="Zhao X."/>
            <person name="Zhong W.Y."/>
            <person name="Peng D.H."/>
            <person name="Ahmad S."/>
            <person name="Lan S."/>
            <person name="Zhang J.S."/>
            <person name="Tsai W.C."/>
            <person name="Van de Peer Y."/>
            <person name="Liu Z.J."/>
        </authorList>
    </citation>
    <scope>NUCLEOTIDE SEQUENCE</scope>
    <source>
        <strain evidence="8">SCP</strain>
    </source>
</reference>
<dbReference type="AlphaFoldDB" id="A0AAV9ADA2"/>
<sequence length="597" mass="67463">MAMPRRRHHHDHRWQIPAVSASTAALVSLVLVSSVASFSYYSLSLPDPNRTDVTVNRRNISGGGGDRHRPPRLLKNAPEFKNEVVAAESFSVPSGGGNSVHNLWGSKMAKNFYGCSDSSNKFLTAEKNTRAKRYLMIATSGGLNQQRTGITDAVVAARILNATLVVPKLDQKSFWKDASDFSQIFDADWFISFLSKDVKIVKELPKVGGKVVGPHTMRVPRKCSPRCYQNRVLPVLLKKHVVRLTKFDYRLANKLETDLQKLRCRVNYHALKFTTPILEMGEKLIRRMRSKSRHFIALHLRFEPDMLAFSGCYYGGGDKERKELGAIRKRWKTLHTSNPDKERRHGKCPLTPEEVGLMLRALGFGSDVHLYVASGEVYGGEETLAPLKALFPNFYSKETLASKEELAPFSSFSSRMAALDFMVCDGSDVFVTNNNGNMARMLAGRRRYFGHKRTIRPNAKKLYSVFLDRANMTWETFSSKVRTYQRGFMGEPNEVRPGRGEFHENPSACICERMDTKVVQDSIYRGRFVGGENTKENENRVISEPPDDQSADDELDLTDMDYVEAELAEKGLSNGTESEYDPFIKSEEPELEEILSD</sequence>
<reference evidence="8" key="2">
    <citation type="submission" date="2023-06" db="EMBL/GenBank/DDBJ databases">
        <authorList>
            <person name="Ma L."/>
            <person name="Liu K.-W."/>
            <person name="Li Z."/>
            <person name="Hsiao Y.-Y."/>
            <person name="Qi Y."/>
            <person name="Fu T."/>
            <person name="Tang G."/>
            <person name="Zhang D."/>
            <person name="Sun W.-H."/>
            <person name="Liu D.-K."/>
            <person name="Li Y."/>
            <person name="Chen G.-Z."/>
            <person name="Liu X.-D."/>
            <person name="Liao X.-Y."/>
            <person name="Jiang Y.-T."/>
            <person name="Yu X."/>
            <person name="Hao Y."/>
            <person name="Huang J."/>
            <person name="Zhao X.-W."/>
            <person name="Ke S."/>
            <person name="Chen Y.-Y."/>
            <person name="Wu W.-L."/>
            <person name="Hsu J.-L."/>
            <person name="Lin Y.-F."/>
            <person name="Huang M.-D."/>
            <person name="Li C.-Y."/>
            <person name="Huang L."/>
            <person name="Wang Z.-W."/>
            <person name="Zhao X."/>
            <person name="Zhong W.-Y."/>
            <person name="Peng D.-H."/>
            <person name="Ahmad S."/>
            <person name="Lan S."/>
            <person name="Zhang J.-S."/>
            <person name="Tsai W.-C."/>
            <person name="Van De Peer Y."/>
            <person name="Liu Z.-J."/>
        </authorList>
    </citation>
    <scope>NUCLEOTIDE SEQUENCE</scope>
    <source>
        <strain evidence="8">SCP</strain>
        <tissue evidence="8">Leaves</tissue>
    </source>
</reference>
<evidence type="ECO:0000313" key="8">
    <source>
        <dbReference type="EMBL" id="KAK1262160.1"/>
    </source>
</evidence>
<dbReference type="InterPro" id="IPR019378">
    <property type="entry name" value="GDP-Fuc_O-FucTrfase"/>
</dbReference>
<evidence type="ECO:0000256" key="5">
    <source>
        <dbReference type="ARBA" id="ARBA00023277"/>
    </source>
</evidence>
<dbReference type="Proteomes" id="UP001179952">
    <property type="component" value="Unassembled WGS sequence"/>
</dbReference>
<keyword evidence="3" id="KW-0808">Transferase</keyword>
<dbReference type="Pfam" id="PF10250">
    <property type="entry name" value="O-FucT"/>
    <property type="match status" value="1"/>
</dbReference>
<keyword evidence="9" id="KW-1185">Reference proteome</keyword>
<accession>A0AAV9ADA2</accession>
<evidence type="ECO:0000256" key="1">
    <source>
        <dbReference type="ARBA" id="ARBA00007737"/>
    </source>
</evidence>
<keyword evidence="5" id="KW-0119">Carbohydrate metabolism</keyword>
<evidence type="ECO:0000256" key="2">
    <source>
        <dbReference type="ARBA" id="ARBA00022676"/>
    </source>
</evidence>
<comment type="caution">
    <text evidence="8">The sequence shown here is derived from an EMBL/GenBank/DDBJ whole genome shotgun (WGS) entry which is preliminary data.</text>
</comment>
<feature type="compositionally biased region" description="Acidic residues" evidence="7">
    <location>
        <begin position="545"/>
        <end position="555"/>
    </location>
</feature>
<comment type="similarity">
    <text evidence="1">Belongs to the glycosyltransferase GT106 family.</text>
</comment>
<feature type="region of interest" description="Disordered" evidence="7">
    <location>
        <begin position="535"/>
        <end position="555"/>
    </location>
</feature>
<evidence type="ECO:0000256" key="4">
    <source>
        <dbReference type="ARBA" id="ARBA00023253"/>
    </source>
</evidence>
<dbReference type="PANTHER" id="PTHR31818:SF1">
    <property type="entry name" value="O-FUCOSYLTRANSFERASE 16"/>
    <property type="match status" value="1"/>
</dbReference>
<proteinExistence type="inferred from homology"/>
<dbReference type="GO" id="GO:0016757">
    <property type="term" value="F:glycosyltransferase activity"/>
    <property type="evidence" value="ECO:0007669"/>
    <property type="project" value="UniProtKB-KW"/>
</dbReference>
<organism evidence="8 9">
    <name type="scientific">Acorus gramineus</name>
    <name type="common">Dwarf sweet flag</name>
    <dbReference type="NCBI Taxonomy" id="55184"/>
    <lineage>
        <taxon>Eukaryota</taxon>
        <taxon>Viridiplantae</taxon>
        <taxon>Streptophyta</taxon>
        <taxon>Embryophyta</taxon>
        <taxon>Tracheophyta</taxon>
        <taxon>Spermatophyta</taxon>
        <taxon>Magnoliopsida</taxon>
        <taxon>Liliopsida</taxon>
        <taxon>Acoraceae</taxon>
        <taxon>Acorus</taxon>
    </lineage>
</organism>
<name>A0AAV9ADA2_ACOGR</name>
<dbReference type="InterPro" id="IPR024709">
    <property type="entry name" value="FucosylTrfase_pln"/>
</dbReference>
<dbReference type="PANTHER" id="PTHR31818">
    <property type="entry name" value="O-FUCOSYLTRANSFERASE 16"/>
    <property type="match status" value="1"/>
</dbReference>
<dbReference type="GO" id="GO:0006004">
    <property type="term" value="P:fucose metabolic process"/>
    <property type="evidence" value="ECO:0007669"/>
    <property type="project" value="UniProtKB-KW"/>
</dbReference>
<evidence type="ECO:0000256" key="7">
    <source>
        <dbReference type="SAM" id="MobiDB-lite"/>
    </source>
</evidence>
<dbReference type="EMBL" id="JAUJYN010000010">
    <property type="protein sequence ID" value="KAK1262160.1"/>
    <property type="molecule type" value="Genomic_DNA"/>
</dbReference>